<gene>
    <name evidence="15" type="ORF">CANCADRAFT_56388</name>
</gene>
<dbReference type="PANTHER" id="PTHR10721">
    <property type="entry name" value="MITOCHONDRIAL IMPORT INNER MEMBRANE TRANSLOCASE SUBUNIT TIM44"/>
    <property type="match status" value="1"/>
</dbReference>
<dbReference type="GO" id="GO:0051087">
    <property type="term" value="F:protein-folding chaperone binding"/>
    <property type="evidence" value="ECO:0007669"/>
    <property type="project" value="EnsemblFungi"/>
</dbReference>
<dbReference type="InterPro" id="IPR007379">
    <property type="entry name" value="Tim44-like_dom"/>
</dbReference>
<dbReference type="AlphaFoldDB" id="A0A1E4TME8"/>
<evidence type="ECO:0000256" key="5">
    <source>
        <dbReference type="ARBA" id="ARBA00022792"/>
    </source>
</evidence>
<dbReference type="GO" id="GO:0030150">
    <property type="term" value="P:protein import into mitochondrial matrix"/>
    <property type="evidence" value="ECO:0007669"/>
    <property type="project" value="EnsemblFungi"/>
</dbReference>
<evidence type="ECO:0000256" key="10">
    <source>
        <dbReference type="ARBA" id="ARBA00023128"/>
    </source>
</evidence>
<evidence type="ECO:0000256" key="6">
    <source>
        <dbReference type="ARBA" id="ARBA00022840"/>
    </source>
</evidence>
<dbReference type="InterPro" id="IPR032710">
    <property type="entry name" value="NTF2-like_dom_sf"/>
</dbReference>
<evidence type="ECO:0000313" key="16">
    <source>
        <dbReference type="Proteomes" id="UP000095023"/>
    </source>
</evidence>
<dbReference type="Proteomes" id="UP000095023">
    <property type="component" value="Unassembled WGS sequence"/>
</dbReference>
<evidence type="ECO:0000256" key="7">
    <source>
        <dbReference type="ARBA" id="ARBA00022927"/>
    </source>
</evidence>
<organism evidence="15 16">
    <name type="scientific">Tortispora caseinolytica NRRL Y-17796</name>
    <dbReference type="NCBI Taxonomy" id="767744"/>
    <lineage>
        <taxon>Eukaryota</taxon>
        <taxon>Fungi</taxon>
        <taxon>Dikarya</taxon>
        <taxon>Ascomycota</taxon>
        <taxon>Saccharomycotina</taxon>
        <taxon>Trigonopsidomycetes</taxon>
        <taxon>Trigonopsidales</taxon>
        <taxon>Trigonopsidaceae</taxon>
        <taxon>Tortispora</taxon>
    </lineage>
</organism>
<comment type="similarity">
    <text evidence="2 13">Belongs to the Tim44 family.</text>
</comment>
<dbReference type="GO" id="GO:0005524">
    <property type="term" value="F:ATP binding"/>
    <property type="evidence" value="ECO:0007669"/>
    <property type="project" value="UniProtKB-KW"/>
</dbReference>
<evidence type="ECO:0000256" key="11">
    <source>
        <dbReference type="ARBA" id="ARBA00023136"/>
    </source>
</evidence>
<keyword evidence="6" id="KW-0067">ATP-binding</keyword>
<keyword evidence="7 13" id="KW-0653">Protein transport</keyword>
<keyword evidence="9 13" id="KW-0811">Translocation</keyword>
<accession>A0A1E4TME8</accession>
<evidence type="ECO:0000256" key="8">
    <source>
        <dbReference type="ARBA" id="ARBA00022946"/>
    </source>
</evidence>
<comment type="function">
    <text evidence="13">Essential component of the PAM complex, a complex required for the translocation of transit peptide-containing proteins from the inner membrane into the mitochondrial matrix in an ATP-dependent manner.</text>
</comment>
<keyword evidence="10 13" id="KW-0496">Mitochondrion</keyword>
<dbReference type="GO" id="GO:0031314">
    <property type="term" value="C:extrinsic component of mitochondrial inner membrane"/>
    <property type="evidence" value="ECO:0007669"/>
    <property type="project" value="EnsemblFungi"/>
</dbReference>
<keyword evidence="11 13" id="KW-0472">Membrane</keyword>
<keyword evidence="4" id="KW-0547">Nucleotide-binding</keyword>
<keyword evidence="8" id="KW-0809">Transit peptide</keyword>
<evidence type="ECO:0000256" key="9">
    <source>
        <dbReference type="ARBA" id="ARBA00023010"/>
    </source>
</evidence>
<name>A0A1E4TME8_9ASCO</name>
<dbReference type="FunFam" id="3.10.450.240:FF:000002">
    <property type="entry name" value="Mitochondrial import inner membrane translocase subunit TIM44"/>
    <property type="match status" value="1"/>
</dbReference>
<sequence>MQRVSLKANRALLQTIAGGNPGRSPFQVFVETFKKEWGKSKELQDDMKALTDATGKMSESEAYRKAKEAYDKAKSSTSFASTATGKTLKKAGEAVGNVAQSAWESTPAKATRKVAASTVEGISAATEPIRKTAVYRDIKEVIDDGSSIRYGGFESKEMRQKRREAIEKERERLMRSLGRKVEADESAGSNVVLHDEQRKPGLKEQWQSFKEKNAIFKALRSAREGIDESDNGFIVGLRSIAEKFGSFFEETEQAKVIRMFKEIDPTFTTDSFLREMREFIIPEVLDAYVKGDATTLKRWLSEAPYNIWATGAKQYTDAGLVSAGRVLDIRGVDILSSKILPPSDIPVFVMQCRAQEIQLYKSAKTGEIAAGVPDNVQQSVYAMVVTRIPEEIDDPETHGWCILELVRGQTRDWV</sequence>
<evidence type="ECO:0000256" key="13">
    <source>
        <dbReference type="PIRNR" id="PIRNR037871"/>
    </source>
</evidence>
<dbReference type="PANTHER" id="PTHR10721:SF1">
    <property type="entry name" value="MITOCHONDRIAL IMPORT INNER MEMBRANE TRANSLOCASE SUBUNIT TIM44"/>
    <property type="match status" value="1"/>
</dbReference>
<proteinExistence type="inferred from homology"/>
<dbReference type="SUPFAM" id="SSF54427">
    <property type="entry name" value="NTF2-like"/>
    <property type="match status" value="1"/>
</dbReference>
<feature type="domain" description="Tim44-like" evidence="14">
    <location>
        <begin position="253"/>
        <end position="407"/>
    </location>
</feature>
<evidence type="ECO:0000256" key="4">
    <source>
        <dbReference type="ARBA" id="ARBA00022741"/>
    </source>
</evidence>
<evidence type="ECO:0000256" key="12">
    <source>
        <dbReference type="ARBA" id="ARBA00074309"/>
    </source>
</evidence>
<dbReference type="EMBL" id="KV453841">
    <property type="protein sequence ID" value="ODV92828.1"/>
    <property type="molecule type" value="Genomic_DNA"/>
</dbReference>
<evidence type="ECO:0000256" key="3">
    <source>
        <dbReference type="ARBA" id="ARBA00022448"/>
    </source>
</evidence>
<dbReference type="PIRSF" id="PIRSF037871">
    <property type="entry name" value="TIM44"/>
    <property type="match status" value="1"/>
</dbReference>
<comment type="subcellular location">
    <subcellularLocation>
        <location evidence="1">Mitochondrion inner membrane</location>
        <topology evidence="1">Peripheral membrane protein</topology>
    </subcellularLocation>
</comment>
<dbReference type="GO" id="GO:0001405">
    <property type="term" value="C:PAM complex, Tim23 associated import motor"/>
    <property type="evidence" value="ECO:0007669"/>
    <property type="project" value="EnsemblFungi"/>
</dbReference>
<keyword evidence="16" id="KW-1185">Reference proteome</keyword>
<evidence type="ECO:0000313" key="15">
    <source>
        <dbReference type="EMBL" id="ODV92828.1"/>
    </source>
</evidence>
<evidence type="ECO:0000256" key="1">
    <source>
        <dbReference type="ARBA" id="ARBA00004637"/>
    </source>
</evidence>
<keyword evidence="5 13" id="KW-0999">Mitochondrion inner membrane</keyword>
<protein>
    <recommendedName>
        <fullName evidence="12 13">Mitochondrial import inner membrane translocase subunit TIM44</fullName>
    </recommendedName>
</protein>
<keyword evidence="3 13" id="KW-0813">Transport</keyword>
<dbReference type="Gene3D" id="3.10.450.240">
    <property type="match status" value="1"/>
</dbReference>
<evidence type="ECO:0000256" key="2">
    <source>
        <dbReference type="ARBA" id="ARBA00009597"/>
    </source>
</evidence>
<evidence type="ECO:0000259" key="14">
    <source>
        <dbReference type="SMART" id="SM00978"/>
    </source>
</evidence>
<dbReference type="GO" id="GO:0030674">
    <property type="term" value="F:protein-macromolecule adaptor activity"/>
    <property type="evidence" value="ECO:0007669"/>
    <property type="project" value="EnsemblFungi"/>
</dbReference>
<dbReference type="SMART" id="SM00978">
    <property type="entry name" value="Tim44"/>
    <property type="match status" value="1"/>
</dbReference>
<dbReference type="InterPro" id="IPR017303">
    <property type="entry name" value="Tim44"/>
</dbReference>
<dbReference type="Pfam" id="PF04280">
    <property type="entry name" value="Tim44"/>
    <property type="match status" value="1"/>
</dbReference>
<reference evidence="16" key="1">
    <citation type="submission" date="2016-02" db="EMBL/GenBank/DDBJ databases">
        <title>Comparative genomics of biotechnologically important yeasts.</title>
        <authorList>
            <consortium name="DOE Joint Genome Institute"/>
            <person name="Riley R."/>
            <person name="Haridas S."/>
            <person name="Wolfe K.H."/>
            <person name="Lopes M.R."/>
            <person name="Hittinger C.T."/>
            <person name="Goker M."/>
            <person name="Salamov A."/>
            <person name="Wisecaver J."/>
            <person name="Long T.M."/>
            <person name="Aerts A.L."/>
            <person name="Barry K."/>
            <person name="Choi C."/>
            <person name="Clum A."/>
            <person name="Coughlan A.Y."/>
            <person name="Deshpande S."/>
            <person name="Douglass A.P."/>
            <person name="Hanson S.J."/>
            <person name="Klenk H.-P."/>
            <person name="Labutti K."/>
            <person name="Lapidus A."/>
            <person name="Lindquist E."/>
            <person name="Lipzen A."/>
            <person name="Meier-Kolthoff J.P."/>
            <person name="Ohm R.A."/>
            <person name="Otillar R.P."/>
            <person name="Pangilinan J."/>
            <person name="Peng Y."/>
            <person name="Rokas A."/>
            <person name="Rosa C.A."/>
            <person name="Scheuner C."/>
            <person name="Sibirny A.A."/>
            <person name="Slot J.C."/>
            <person name="Stielow J.B."/>
            <person name="Sun H."/>
            <person name="Kurtzman C.P."/>
            <person name="Blackwell M."/>
            <person name="Jeffries T.W."/>
            <person name="Grigoriev I.V."/>
        </authorList>
    </citation>
    <scope>NUCLEOTIDE SEQUENCE [LARGE SCALE GENOMIC DNA]</scope>
    <source>
        <strain evidence="16">NRRL Y-17796</strain>
    </source>
</reference>
<dbReference type="OrthoDB" id="10265990at2759"/>
<dbReference type="InterPro" id="IPR039544">
    <property type="entry name" value="Tim44-like"/>
</dbReference>